<feature type="transmembrane region" description="Helical" evidence="8">
    <location>
        <begin position="323"/>
        <end position="344"/>
    </location>
</feature>
<evidence type="ECO:0000313" key="9">
    <source>
        <dbReference type="EMBL" id="AEG59978.1"/>
    </source>
</evidence>
<evidence type="ECO:0000313" key="10">
    <source>
        <dbReference type="Proteomes" id="UP000009234"/>
    </source>
</evidence>
<comment type="similarity">
    <text evidence="2">Belongs to the binding-protein-dependent transport system permease family. FecCD subfamily.</text>
</comment>
<dbReference type="CDD" id="cd06550">
    <property type="entry name" value="TM_ABC_iron-siderophores_like"/>
    <property type="match status" value="1"/>
</dbReference>
<dbReference type="eggNOG" id="COG0609">
    <property type="taxonomic scope" value="Bacteria"/>
</dbReference>
<feature type="transmembrane region" description="Helical" evidence="8">
    <location>
        <begin position="167"/>
        <end position="188"/>
    </location>
</feature>
<keyword evidence="3" id="KW-0813">Transport</keyword>
<dbReference type="STRING" id="696281.Desru_1714"/>
<dbReference type="SUPFAM" id="SSF81345">
    <property type="entry name" value="ABC transporter involved in vitamin B12 uptake, BtuC"/>
    <property type="match status" value="1"/>
</dbReference>
<dbReference type="PANTHER" id="PTHR30472">
    <property type="entry name" value="FERRIC ENTEROBACTIN TRANSPORT SYSTEM PERMEASE PROTEIN"/>
    <property type="match status" value="1"/>
</dbReference>
<sequence length="350" mass="37142">MKSRRTYKEYIRFKTYFILLLGAATALTALLAVSAGSAGLSLTEVVATLLGYGSEQQSIVVFNIRMPRVVTAIVAGIGLATVGCVMQSILRNPLASASTLGIAQGAAFGASFAIIVLGAGMQNQTLDGVTISNPYLVSACAFVSAMMSTFIVLGLSHFNKVSPESMVLSGVALSTLFSGATTLLQYFAADVKVAAVIFWTFGDLGRTSWNEVIIMSVVVAAALLYFAFNRWNYNALQNGEETAKGLGVYVERMRLMGMFICSLTASTIVSFVGIINFIGLIAPHLVRRCIGSDYRYLLPSSALMGALLLLFSDTAARLAVAPVILPIGAITSFLGAPLFLYLLFKGVGTR</sequence>
<dbReference type="InterPro" id="IPR037294">
    <property type="entry name" value="ABC_BtuC-like"/>
</dbReference>
<dbReference type="FunFam" id="1.10.3470.10:FF:000001">
    <property type="entry name" value="Vitamin B12 ABC transporter permease BtuC"/>
    <property type="match status" value="1"/>
</dbReference>
<feature type="transmembrane region" description="Helical" evidence="8">
    <location>
        <begin position="102"/>
        <end position="122"/>
    </location>
</feature>
<evidence type="ECO:0000256" key="1">
    <source>
        <dbReference type="ARBA" id="ARBA00004651"/>
    </source>
</evidence>
<evidence type="ECO:0000256" key="6">
    <source>
        <dbReference type="ARBA" id="ARBA00022989"/>
    </source>
</evidence>
<reference evidence="9 10" key="2">
    <citation type="journal article" date="2012" name="Stand. Genomic Sci.">
        <title>Complete genome sequence of the sulfate-reducing firmicute Desulfotomaculum ruminis type strain (DL(T)).</title>
        <authorList>
            <person name="Spring S."/>
            <person name="Visser M."/>
            <person name="Lu M."/>
            <person name="Copeland A."/>
            <person name="Lapidus A."/>
            <person name="Lucas S."/>
            <person name="Cheng J.F."/>
            <person name="Han C."/>
            <person name="Tapia R."/>
            <person name="Goodwin L.A."/>
            <person name="Pitluck S."/>
            <person name="Ivanova N."/>
            <person name="Land M."/>
            <person name="Hauser L."/>
            <person name="Larimer F."/>
            <person name="Rohde M."/>
            <person name="Goker M."/>
            <person name="Detter J.C."/>
            <person name="Kyrpides N.C."/>
            <person name="Woyke T."/>
            <person name="Schaap P.J."/>
            <person name="Plugge C.M."/>
            <person name="Muyzer G."/>
            <person name="Kuever J."/>
            <person name="Pereira I.A."/>
            <person name="Parshina S.N."/>
            <person name="Bernier-Latmani R."/>
            <person name="Stams A.J."/>
            <person name="Klenk H.P."/>
        </authorList>
    </citation>
    <scope>NUCLEOTIDE SEQUENCE [LARGE SCALE GENOMIC DNA]</scope>
    <source>
        <strain evidence="10">ATCC 23193 / DSM 2154 / NCIB 8452 / DL</strain>
    </source>
</reference>
<evidence type="ECO:0000256" key="3">
    <source>
        <dbReference type="ARBA" id="ARBA00022448"/>
    </source>
</evidence>
<gene>
    <name evidence="9" type="ordered locus">Desru_1714</name>
</gene>
<comment type="subcellular location">
    <subcellularLocation>
        <location evidence="1">Cell membrane</location>
        <topology evidence="1">Multi-pass membrane protein</topology>
    </subcellularLocation>
</comment>
<organism evidence="9 10">
    <name type="scientific">Desulforamulus ruminis (strain ATCC 23193 / DSM 2154 / NCIMB 8452 / DL)</name>
    <name type="common">Desulfotomaculum ruminis</name>
    <dbReference type="NCBI Taxonomy" id="696281"/>
    <lineage>
        <taxon>Bacteria</taxon>
        <taxon>Bacillati</taxon>
        <taxon>Bacillota</taxon>
        <taxon>Clostridia</taxon>
        <taxon>Eubacteriales</taxon>
        <taxon>Peptococcaceae</taxon>
        <taxon>Desulforamulus</taxon>
    </lineage>
</organism>
<dbReference type="Gene3D" id="1.10.3470.10">
    <property type="entry name" value="ABC transporter involved in vitamin B12 uptake, BtuC"/>
    <property type="match status" value="1"/>
</dbReference>
<dbReference type="HOGENOM" id="CLU_013016_0_0_9"/>
<dbReference type="GO" id="GO:0033214">
    <property type="term" value="P:siderophore-iron import into cell"/>
    <property type="evidence" value="ECO:0007669"/>
    <property type="project" value="TreeGrafter"/>
</dbReference>
<dbReference type="EMBL" id="CP002780">
    <property type="protein sequence ID" value="AEG59978.1"/>
    <property type="molecule type" value="Genomic_DNA"/>
</dbReference>
<dbReference type="Proteomes" id="UP000009234">
    <property type="component" value="Chromosome"/>
</dbReference>
<evidence type="ECO:0000256" key="7">
    <source>
        <dbReference type="ARBA" id="ARBA00023136"/>
    </source>
</evidence>
<evidence type="ECO:0000256" key="2">
    <source>
        <dbReference type="ARBA" id="ARBA00007935"/>
    </source>
</evidence>
<evidence type="ECO:0000256" key="5">
    <source>
        <dbReference type="ARBA" id="ARBA00022692"/>
    </source>
</evidence>
<keyword evidence="5 8" id="KW-0812">Transmembrane</keyword>
<feature type="transmembrane region" description="Helical" evidence="8">
    <location>
        <begin position="208"/>
        <end position="228"/>
    </location>
</feature>
<dbReference type="OrthoDB" id="9792889at2"/>
<dbReference type="PANTHER" id="PTHR30472:SF25">
    <property type="entry name" value="ABC TRANSPORTER PERMEASE PROTEIN MJ0876-RELATED"/>
    <property type="match status" value="1"/>
</dbReference>
<feature type="transmembrane region" description="Helical" evidence="8">
    <location>
        <begin position="134"/>
        <end position="155"/>
    </location>
</feature>
<protein>
    <submittedName>
        <fullName evidence="9">Transport system permease protein</fullName>
    </submittedName>
</protein>
<name>F6DSY4_DESRL</name>
<feature type="transmembrane region" description="Helical" evidence="8">
    <location>
        <begin position="67"/>
        <end position="90"/>
    </location>
</feature>
<accession>F6DSY4</accession>
<feature type="transmembrane region" description="Helical" evidence="8">
    <location>
        <begin position="294"/>
        <end position="311"/>
    </location>
</feature>
<dbReference type="RefSeq" id="WP_013841742.1">
    <property type="nucleotide sequence ID" value="NC_015589.1"/>
</dbReference>
<dbReference type="InterPro" id="IPR000522">
    <property type="entry name" value="ABC_transptr_permease_BtuC"/>
</dbReference>
<reference evidence="10" key="1">
    <citation type="submission" date="2011-05" db="EMBL/GenBank/DDBJ databases">
        <title>Complete sequence of Desulfotomaculum ruminis DSM 2154.</title>
        <authorList>
            <person name="Lucas S."/>
            <person name="Copeland A."/>
            <person name="Lapidus A."/>
            <person name="Cheng J.-F."/>
            <person name="Goodwin L."/>
            <person name="Pitluck S."/>
            <person name="Lu M."/>
            <person name="Detter J.C."/>
            <person name="Han C."/>
            <person name="Tapia R."/>
            <person name="Land M."/>
            <person name="Hauser L."/>
            <person name="Kyrpides N."/>
            <person name="Ivanova N."/>
            <person name="Mikhailova N."/>
            <person name="Pagani I."/>
            <person name="Stams A.J.M."/>
            <person name="Plugge C.M."/>
            <person name="Muyzer G."/>
            <person name="Kuever J."/>
            <person name="Parshina S.N."/>
            <person name="Ivanova A.E."/>
            <person name="Nazina T.N."/>
            <person name="Brambilla E."/>
            <person name="Spring S."/>
            <person name="Klenk H.-P."/>
            <person name="Woyke T."/>
        </authorList>
    </citation>
    <scope>NUCLEOTIDE SEQUENCE [LARGE SCALE GENOMIC DNA]</scope>
    <source>
        <strain evidence="10">ATCC 23193 / DSM 2154 / NCIB 8452 / DL</strain>
    </source>
</reference>
<dbReference type="GO" id="GO:0005886">
    <property type="term" value="C:plasma membrane"/>
    <property type="evidence" value="ECO:0007669"/>
    <property type="project" value="UniProtKB-SubCell"/>
</dbReference>
<keyword evidence="4" id="KW-1003">Cell membrane</keyword>
<dbReference type="Pfam" id="PF01032">
    <property type="entry name" value="FecCD"/>
    <property type="match status" value="1"/>
</dbReference>
<dbReference type="GO" id="GO:0022857">
    <property type="term" value="F:transmembrane transporter activity"/>
    <property type="evidence" value="ECO:0007669"/>
    <property type="project" value="InterPro"/>
</dbReference>
<evidence type="ECO:0000256" key="4">
    <source>
        <dbReference type="ARBA" id="ARBA00022475"/>
    </source>
</evidence>
<feature type="transmembrane region" description="Helical" evidence="8">
    <location>
        <begin position="259"/>
        <end position="282"/>
    </location>
</feature>
<dbReference type="AlphaFoldDB" id="F6DSY4"/>
<dbReference type="KEGG" id="dru:Desru_1714"/>
<evidence type="ECO:0000256" key="8">
    <source>
        <dbReference type="SAM" id="Phobius"/>
    </source>
</evidence>
<keyword evidence="7 8" id="KW-0472">Membrane</keyword>
<keyword evidence="6 8" id="KW-1133">Transmembrane helix</keyword>
<proteinExistence type="inferred from homology"/>
<keyword evidence="10" id="KW-1185">Reference proteome</keyword>